<accession>A0A1F5CBX5</accession>
<feature type="transmembrane region" description="Helical" evidence="1">
    <location>
        <begin position="16"/>
        <end position="35"/>
    </location>
</feature>
<dbReference type="EMBL" id="MEYV01000010">
    <property type="protein sequence ID" value="OGD40369.1"/>
    <property type="molecule type" value="Genomic_DNA"/>
</dbReference>
<name>A0A1F5CBX5_9BACT</name>
<dbReference type="AlphaFoldDB" id="A0A1F5CBX5"/>
<proteinExistence type="predicted"/>
<dbReference type="PANTHER" id="PTHR34387">
    <property type="entry name" value="SLR1258 PROTEIN"/>
    <property type="match status" value="1"/>
</dbReference>
<comment type="caution">
    <text evidence="2">The sequence shown here is derived from an EMBL/GenBank/DDBJ whole genome shotgun (WGS) entry which is preliminary data.</text>
</comment>
<dbReference type="Gene3D" id="3.30.70.2970">
    <property type="entry name" value="Protein of unknown function (DUF541), domain 2"/>
    <property type="match status" value="1"/>
</dbReference>
<sequence length="288" mass="31574">MLITYFADFVIIKQSLILAFNFNFNFLNLFCMALSNIKNIFPEGSSLKNLIWWLLAFSLFFYGVERMVSAGNNLYNRGLAVSEHTISFSGEGKVKAAPDTARFEAGLVTEGKDSITVQNENSDKINKIIKYLKSRGVVDADIKTSQYNLSPKYDYIKGKTILSGYILNQSLTVTVRDIDKVGEFLDGAVANGANQINSVSMFMDNPEELKAKAREAAIEAARAKAALTASAGSFRLGRLIGFSESSGEEPRIFYEALGKGGGVASSPPQIEPGSQEITIIVNLTYQLR</sequence>
<evidence type="ECO:0000313" key="3">
    <source>
        <dbReference type="Proteomes" id="UP000177197"/>
    </source>
</evidence>
<evidence type="ECO:0000313" key="2">
    <source>
        <dbReference type="EMBL" id="OGD40369.1"/>
    </source>
</evidence>
<feature type="transmembrane region" description="Helical" evidence="1">
    <location>
        <begin position="47"/>
        <end position="64"/>
    </location>
</feature>
<evidence type="ECO:0000256" key="1">
    <source>
        <dbReference type="SAM" id="Phobius"/>
    </source>
</evidence>
<keyword evidence="1" id="KW-0812">Transmembrane</keyword>
<dbReference type="GO" id="GO:0006974">
    <property type="term" value="P:DNA damage response"/>
    <property type="evidence" value="ECO:0007669"/>
    <property type="project" value="TreeGrafter"/>
</dbReference>
<protein>
    <recommendedName>
        <fullName evidence="4">SIMPL domain-containing protein</fullName>
    </recommendedName>
</protein>
<dbReference type="Proteomes" id="UP000177197">
    <property type="component" value="Unassembled WGS sequence"/>
</dbReference>
<dbReference type="InterPro" id="IPR007497">
    <property type="entry name" value="SIMPL/DUF541"/>
</dbReference>
<organism evidence="2 3">
    <name type="scientific">Candidatus Azambacteria bacterium RIFCSPLOWO2_02_FULL_44_14</name>
    <dbReference type="NCBI Taxonomy" id="1797306"/>
    <lineage>
        <taxon>Bacteria</taxon>
        <taxon>Candidatus Azamiibacteriota</taxon>
    </lineage>
</organism>
<evidence type="ECO:0008006" key="4">
    <source>
        <dbReference type="Google" id="ProtNLM"/>
    </source>
</evidence>
<dbReference type="PANTHER" id="PTHR34387:SF1">
    <property type="entry name" value="PERIPLASMIC IMMUNOGENIC PROTEIN"/>
    <property type="match status" value="1"/>
</dbReference>
<keyword evidence="1" id="KW-0472">Membrane</keyword>
<dbReference type="Gene3D" id="3.30.110.170">
    <property type="entry name" value="Protein of unknown function (DUF541), domain 1"/>
    <property type="match status" value="1"/>
</dbReference>
<dbReference type="Pfam" id="PF04402">
    <property type="entry name" value="SIMPL"/>
    <property type="match status" value="1"/>
</dbReference>
<gene>
    <name evidence="2" type="ORF">A3I30_03725</name>
</gene>
<keyword evidence="1" id="KW-1133">Transmembrane helix</keyword>
<reference evidence="2 3" key="1">
    <citation type="journal article" date="2016" name="Nat. Commun.">
        <title>Thousands of microbial genomes shed light on interconnected biogeochemical processes in an aquifer system.</title>
        <authorList>
            <person name="Anantharaman K."/>
            <person name="Brown C.T."/>
            <person name="Hug L.A."/>
            <person name="Sharon I."/>
            <person name="Castelle C.J."/>
            <person name="Probst A.J."/>
            <person name="Thomas B.C."/>
            <person name="Singh A."/>
            <person name="Wilkins M.J."/>
            <person name="Karaoz U."/>
            <person name="Brodie E.L."/>
            <person name="Williams K.H."/>
            <person name="Hubbard S.S."/>
            <person name="Banfield J.F."/>
        </authorList>
    </citation>
    <scope>NUCLEOTIDE SEQUENCE [LARGE SCALE GENOMIC DNA]</scope>
</reference>
<dbReference type="InterPro" id="IPR052022">
    <property type="entry name" value="26kDa_periplasmic_antigen"/>
</dbReference>